<accession>A0A8J6AMA8</accession>
<feature type="region of interest" description="Disordered" evidence="1">
    <location>
        <begin position="129"/>
        <end position="199"/>
    </location>
</feature>
<keyword evidence="3" id="KW-1185">Reference proteome</keyword>
<organism evidence="2 3">
    <name type="scientific">Galemys pyrenaicus</name>
    <name type="common">Iberian desman</name>
    <name type="synonym">Pyrenean desman</name>
    <dbReference type="NCBI Taxonomy" id="202257"/>
    <lineage>
        <taxon>Eukaryota</taxon>
        <taxon>Metazoa</taxon>
        <taxon>Chordata</taxon>
        <taxon>Craniata</taxon>
        <taxon>Vertebrata</taxon>
        <taxon>Euteleostomi</taxon>
        <taxon>Mammalia</taxon>
        <taxon>Eutheria</taxon>
        <taxon>Laurasiatheria</taxon>
        <taxon>Eulipotyphla</taxon>
        <taxon>Talpidae</taxon>
        <taxon>Galemys</taxon>
    </lineage>
</organism>
<dbReference type="EMBL" id="JAGFMF010011406">
    <property type="protein sequence ID" value="KAG8523623.1"/>
    <property type="molecule type" value="Genomic_DNA"/>
</dbReference>
<name>A0A8J6AMA8_GALPY</name>
<protein>
    <submittedName>
        <fullName evidence="2">Exocyst complex component 6</fullName>
    </submittedName>
</protein>
<evidence type="ECO:0000313" key="2">
    <source>
        <dbReference type="EMBL" id="KAG8523623.1"/>
    </source>
</evidence>
<dbReference type="Proteomes" id="UP000700334">
    <property type="component" value="Unassembled WGS sequence"/>
</dbReference>
<sequence length="220" mass="23747">MWETCAEVTAQFTMVPFCRLKQLRFTRNSCTQLESIASSEHKPEPTVQALIVRQDFEADLSQAGGVHGKCRGDMTHNREILSLSSAGKPGAFGAMLEEDPDQTYENVLAEIQSFELPIEATLRAGEGVRAGPGARRCPKSHALGAPPPAPPHSPPPLPLPRARATCRSPPSTARRRALPEPQLPAKMAESGEGLGTVPEHERILQEIESTDSACVGPTLR</sequence>
<gene>
    <name evidence="2" type="ORF">J0S82_012235</name>
</gene>
<evidence type="ECO:0000256" key="1">
    <source>
        <dbReference type="SAM" id="MobiDB-lite"/>
    </source>
</evidence>
<dbReference type="OrthoDB" id="9909774at2759"/>
<comment type="caution">
    <text evidence="2">The sequence shown here is derived from an EMBL/GenBank/DDBJ whole genome shotgun (WGS) entry which is preliminary data.</text>
</comment>
<feature type="compositionally biased region" description="Pro residues" evidence="1">
    <location>
        <begin position="145"/>
        <end position="159"/>
    </location>
</feature>
<reference evidence="2" key="1">
    <citation type="journal article" date="2021" name="Evol. Appl.">
        <title>The genome of the Pyrenean desman and the effects of bottlenecks and inbreeding on the genomic landscape of an endangered species.</title>
        <authorList>
            <person name="Escoda L."/>
            <person name="Castresana J."/>
        </authorList>
    </citation>
    <scope>NUCLEOTIDE SEQUENCE</scope>
    <source>
        <strain evidence="2">IBE-C5619</strain>
    </source>
</reference>
<dbReference type="AlphaFoldDB" id="A0A8J6AMA8"/>
<proteinExistence type="predicted"/>
<evidence type="ECO:0000313" key="3">
    <source>
        <dbReference type="Proteomes" id="UP000700334"/>
    </source>
</evidence>